<keyword evidence="2" id="KW-1185">Reference proteome</keyword>
<sequence>MGTYDANIAKINIVNYFRKCGLTIDAFANIIGISDRWFKSVSSLKNDYVFDVDTVIKAASFFSVEFRKFTSSTCVPPDNLRELLQKKHAKNLEFSKALNDTPSLPFIIDNILIHDANFLNEPELELKHIKAIIRTYYPKINFSNLSITIQNSGFIKHWPHPTKKNTNLYAKK</sequence>
<evidence type="ECO:0008006" key="3">
    <source>
        <dbReference type="Google" id="ProtNLM"/>
    </source>
</evidence>
<reference evidence="1 2" key="1">
    <citation type="submission" date="2021-01" db="EMBL/GenBank/DDBJ databases">
        <title>C459-1 draft genome sequence.</title>
        <authorList>
            <person name="Zhang X.-F."/>
        </authorList>
    </citation>
    <scope>NUCLEOTIDE SEQUENCE [LARGE SCALE GENOMIC DNA]</scope>
    <source>
        <strain evidence="2">C459-1</strain>
    </source>
</reference>
<evidence type="ECO:0000313" key="1">
    <source>
        <dbReference type="EMBL" id="MBL1411223.1"/>
    </source>
</evidence>
<organism evidence="1 2">
    <name type="scientific">Sphingobacterium faecale</name>
    <dbReference type="NCBI Taxonomy" id="2803775"/>
    <lineage>
        <taxon>Bacteria</taxon>
        <taxon>Pseudomonadati</taxon>
        <taxon>Bacteroidota</taxon>
        <taxon>Sphingobacteriia</taxon>
        <taxon>Sphingobacteriales</taxon>
        <taxon>Sphingobacteriaceae</taxon>
        <taxon>Sphingobacterium</taxon>
    </lineage>
</organism>
<dbReference type="EMBL" id="JAERTY010000013">
    <property type="protein sequence ID" value="MBL1411223.1"/>
    <property type="molecule type" value="Genomic_DNA"/>
</dbReference>
<comment type="caution">
    <text evidence="1">The sequence shown here is derived from an EMBL/GenBank/DDBJ whole genome shotgun (WGS) entry which is preliminary data.</text>
</comment>
<protein>
    <recommendedName>
        <fullName evidence="3">XRE family transcriptional regulator</fullName>
    </recommendedName>
</protein>
<evidence type="ECO:0000313" key="2">
    <source>
        <dbReference type="Proteomes" id="UP000625283"/>
    </source>
</evidence>
<name>A0ABS1R937_9SPHI</name>
<dbReference type="Proteomes" id="UP000625283">
    <property type="component" value="Unassembled WGS sequence"/>
</dbReference>
<dbReference type="RefSeq" id="WP_202104952.1">
    <property type="nucleotide sequence ID" value="NZ_JAERTY010000013.1"/>
</dbReference>
<proteinExistence type="predicted"/>
<gene>
    <name evidence="1" type="ORF">JKG61_20875</name>
</gene>
<accession>A0ABS1R937</accession>